<proteinExistence type="predicted"/>
<dbReference type="KEGG" id="ttz:FHG85_04655"/>
<evidence type="ECO:0000256" key="3">
    <source>
        <dbReference type="ARBA" id="ARBA00023237"/>
    </source>
</evidence>
<organism evidence="5 6">
    <name type="scientific">Tenuifilum thalassicum</name>
    <dbReference type="NCBI Taxonomy" id="2590900"/>
    <lineage>
        <taxon>Bacteria</taxon>
        <taxon>Pseudomonadati</taxon>
        <taxon>Bacteroidota</taxon>
        <taxon>Bacteroidia</taxon>
        <taxon>Bacteroidales</taxon>
        <taxon>Tenuifilaceae</taxon>
        <taxon>Tenuifilum</taxon>
    </lineage>
</organism>
<keyword evidence="3" id="KW-0998">Cell outer membrane</keyword>
<dbReference type="Gene3D" id="2.40.170.20">
    <property type="entry name" value="TonB-dependent receptor, beta-barrel domain"/>
    <property type="match status" value="1"/>
</dbReference>
<feature type="signal peptide" evidence="4">
    <location>
        <begin position="1"/>
        <end position="25"/>
    </location>
</feature>
<dbReference type="EMBL" id="CP041345">
    <property type="protein sequence ID" value="QKG79579.1"/>
    <property type="molecule type" value="Genomic_DNA"/>
</dbReference>
<feature type="chain" id="PRO_5029529467" evidence="4">
    <location>
        <begin position="26"/>
        <end position="555"/>
    </location>
</feature>
<name>A0A7D4BJH2_9BACT</name>
<evidence type="ECO:0000256" key="4">
    <source>
        <dbReference type="SAM" id="SignalP"/>
    </source>
</evidence>
<evidence type="ECO:0000313" key="6">
    <source>
        <dbReference type="Proteomes" id="UP000500961"/>
    </source>
</evidence>
<dbReference type="GO" id="GO:0009279">
    <property type="term" value="C:cell outer membrane"/>
    <property type="evidence" value="ECO:0007669"/>
    <property type="project" value="UniProtKB-SubCell"/>
</dbReference>
<dbReference type="AlphaFoldDB" id="A0A7D4BJH2"/>
<reference evidence="5 6" key="1">
    <citation type="submission" date="2019-07" db="EMBL/GenBank/DDBJ databases">
        <title>Thalassofilum flectens gen. nov., sp. nov., a novel moderate thermophilic anaerobe from a shallow sea hot spring in Kunashir Island (Russia), representing a new family in the order Bacteroidales, and proposal of Thalassofilacea fam. nov.</title>
        <authorList>
            <person name="Kochetkova T.V."/>
            <person name="Podosokorskaya O.A."/>
            <person name="Novikov A."/>
            <person name="Elcheninov A.G."/>
            <person name="Toshchakov S.V."/>
            <person name="Kublanov I.V."/>
        </authorList>
    </citation>
    <scope>NUCLEOTIDE SEQUENCE [LARGE SCALE GENOMIC DNA]</scope>
    <source>
        <strain evidence="5 6">38-H</strain>
    </source>
</reference>
<accession>A0A7D4BJH2</accession>
<dbReference type="SUPFAM" id="SSF56935">
    <property type="entry name" value="Porins"/>
    <property type="match status" value="1"/>
</dbReference>
<protein>
    <submittedName>
        <fullName evidence="5">TonB-dependent receptor</fullName>
    </submittedName>
</protein>
<comment type="subcellular location">
    <subcellularLocation>
        <location evidence="1">Cell outer membrane</location>
    </subcellularLocation>
</comment>
<keyword evidence="5" id="KW-0675">Receptor</keyword>
<evidence type="ECO:0000313" key="5">
    <source>
        <dbReference type="EMBL" id="QKG79579.1"/>
    </source>
</evidence>
<dbReference type="InterPro" id="IPR036942">
    <property type="entry name" value="Beta-barrel_TonB_sf"/>
</dbReference>
<gene>
    <name evidence="5" type="ORF">FHG85_04655</name>
</gene>
<evidence type="ECO:0000256" key="2">
    <source>
        <dbReference type="ARBA" id="ARBA00023136"/>
    </source>
</evidence>
<evidence type="ECO:0000256" key="1">
    <source>
        <dbReference type="ARBA" id="ARBA00004442"/>
    </source>
</evidence>
<dbReference type="Proteomes" id="UP000500961">
    <property type="component" value="Chromosome"/>
</dbReference>
<dbReference type="RefSeq" id="WP_173073446.1">
    <property type="nucleotide sequence ID" value="NZ_CP041345.1"/>
</dbReference>
<sequence>MKRKFNNLILLSTLFIFGSSNIILAQDDKMVKEVQVVRPYEPSISDANKINIQPKIVDTIRVNPNFSYSIIQRPISTYFTPAPLSAARMVAEPLPDLSRNYLRLGIGNSILPQAEFYFASNRNSDYTYGAWLKYFNNKPKIKFDNSNEVKAPASNIDMLLFGKRMFNDKVLSGDIGYNQIKRTYYGYNFYNAALQPSNDKQAINRFAANFEFKSTTKDSSKFNYQAKANFYHLNDKYDLEENMLKGMLSVNKFIDKEQFGGDIMYIHYGRNNTDGSKNNTIIRIKPWAHFSGKQWHAFAGLNVIVDANGNVNETYFFPNAFISYDIVSHYVIPYVEINGDVEENSYYTLLSTNPWLYTSTESWNSVNKLMIGGGIKGKFSPVVSYNINANYSIIDSLALFRNISIDTNNPLFNRFGLVFDNIERTTIKGELALEPSKLFRMSISGEFYQYKTSKEAKPWHLPNYKIATSIEYILMSKLKINALIAAEGKRWAIDASSSPIHLDGFLDFNLGAEYLYNKRASIFINFNNITSTAYQIWYLYPSQKFNMVAGVSYKF</sequence>
<keyword evidence="6" id="KW-1185">Reference proteome</keyword>
<keyword evidence="2" id="KW-0472">Membrane</keyword>
<keyword evidence="4" id="KW-0732">Signal</keyword>